<evidence type="ECO:0000313" key="1">
    <source>
        <dbReference type="EMBL" id="CAF4147026.1"/>
    </source>
</evidence>
<feature type="non-terminal residue" evidence="1">
    <location>
        <position position="1"/>
    </location>
</feature>
<reference evidence="1" key="1">
    <citation type="submission" date="2021-02" db="EMBL/GenBank/DDBJ databases">
        <authorList>
            <person name="Nowell W R."/>
        </authorList>
    </citation>
    <scope>NUCLEOTIDE SEQUENCE</scope>
</reference>
<gene>
    <name evidence="1" type="ORF">BYL167_LOCUS21332</name>
    <name evidence="2" type="ORF">GIL414_LOCUS55696</name>
</gene>
<protein>
    <submittedName>
        <fullName evidence="1">Uncharacterized protein</fullName>
    </submittedName>
</protein>
<name>A0A8S2R6X9_9BILA</name>
<dbReference type="EMBL" id="CAJOBH010009693">
    <property type="protein sequence ID" value="CAF4147026.1"/>
    <property type="molecule type" value="Genomic_DNA"/>
</dbReference>
<organism evidence="1 3">
    <name type="scientific">Rotaria magnacalcarata</name>
    <dbReference type="NCBI Taxonomy" id="392030"/>
    <lineage>
        <taxon>Eukaryota</taxon>
        <taxon>Metazoa</taxon>
        <taxon>Spiralia</taxon>
        <taxon>Gnathifera</taxon>
        <taxon>Rotifera</taxon>
        <taxon>Eurotatoria</taxon>
        <taxon>Bdelloidea</taxon>
        <taxon>Philodinida</taxon>
        <taxon>Philodinidae</taxon>
        <taxon>Rotaria</taxon>
    </lineage>
</organism>
<evidence type="ECO:0000313" key="2">
    <source>
        <dbReference type="EMBL" id="CAF4975610.1"/>
    </source>
</evidence>
<accession>A0A8S2R6X9</accession>
<dbReference type="Proteomes" id="UP000681967">
    <property type="component" value="Unassembled WGS sequence"/>
</dbReference>
<dbReference type="AlphaFoldDB" id="A0A8S2R6X9"/>
<dbReference type="Proteomes" id="UP000681720">
    <property type="component" value="Unassembled WGS sequence"/>
</dbReference>
<comment type="caution">
    <text evidence="1">The sequence shown here is derived from an EMBL/GenBank/DDBJ whole genome shotgun (WGS) entry which is preliminary data.</text>
</comment>
<sequence length="144" mass="16170">MVEARVALESLDNKGDDSNESDLLCTLLSKYGKECHISISYVSELDLIQNESRIRFVVPTTIVLRYNPDKGGFSSPAGTTSKYAQTALYTIEFKCRVEKKQCVWKHTQLDRDIQADIELSKNHLNIIVAVEPDAVIALFTLESC</sequence>
<evidence type="ECO:0000313" key="3">
    <source>
        <dbReference type="Proteomes" id="UP000681967"/>
    </source>
</evidence>
<dbReference type="EMBL" id="CAJOBJ010198298">
    <property type="protein sequence ID" value="CAF4975610.1"/>
    <property type="molecule type" value="Genomic_DNA"/>
</dbReference>
<proteinExistence type="predicted"/>